<feature type="domain" description="Peptidase M24" evidence="1">
    <location>
        <begin position="148"/>
        <end position="348"/>
    </location>
</feature>
<dbReference type="InterPro" id="IPR050659">
    <property type="entry name" value="Peptidase_M24B"/>
</dbReference>
<dbReference type="CDD" id="cd01092">
    <property type="entry name" value="APP-like"/>
    <property type="match status" value="1"/>
</dbReference>
<accession>Q3APT4</accession>
<dbReference type="InterPro" id="IPR036005">
    <property type="entry name" value="Creatinase/aminopeptidase-like"/>
</dbReference>
<sequence>MDSLTLQLQHYRQSSYQHIVQKMVNLALDAFIVTELPIIRWLTGFSGSSARLLITREKVWLFTDFRYQEQVRHEVTLAETVIVAEGFIAELLLGNYPCGTTIALQAEHITWQEANRLRDKVFHAQQVMPIEGFFNEFRIIKQAVELDYMQRAAALSEAALEAVLPMISPNVTELDIAAELSYQQKKRGASGDSFSPIVASGARAAMPHATPTNAHFVQGELILLDFGCMYEGYASDQTRTVALGKPSKQASTIYNIVRKAQQLGLERAQCGMKARKLDEVVRRFITKHGYGEQFGHALGHGIGLEVHEEPRISSRSETILQEMMLFTIEPGIYLPNCCGVRIEDTVVMGTQGAMPLQQFSKELIVL</sequence>
<dbReference type="HOGENOM" id="CLU_017266_4_2_10"/>
<dbReference type="AlphaFoldDB" id="Q3APT4"/>
<dbReference type="Gene3D" id="3.90.230.10">
    <property type="entry name" value="Creatinase/methionine aminopeptidase superfamily"/>
    <property type="match status" value="1"/>
</dbReference>
<dbReference type="InterPro" id="IPR029149">
    <property type="entry name" value="Creatin/AminoP/Spt16_N"/>
</dbReference>
<dbReference type="GO" id="GO:0102009">
    <property type="term" value="F:proline dipeptidase activity"/>
    <property type="evidence" value="ECO:0007669"/>
    <property type="project" value="UniProtKB-EC"/>
</dbReference>
<keyword evidence="3" id="KW-0645">Protease</keyword>
<reference evidence="3" key="1">
    <citation type="submission" date="2005-08" db="EMBL/GenBank/DDBJ databases">
        <title>Complete sequence of Chlorobium chlorochromatii CaD3.</title>
        <authorList>
            <person name="Copeland A."/>
            <person name="Lucas S."/>
            <person name="Lapidus A."/>
            <person name="Barry K."/>
            <person name="Detter J.C."/>
            <person name="Glavina T."/>
            <person name="Hammon N."/>
            <person name="Israni S."/>
            <person name="Pitluck S."/>
            <person name="Bryant D."/>
            <person name="Schmutz J."/>
            <person name="Larimer F."/>
            <person name="Land M."/>
            <person name="Kyrpides N."/>
            <person name="Ivanova N."/>
            <person name="Richardson P."/>
        </authorList>
    </citation>
    <scope>NUCLEOTIDE SEQUENCE [LARGE SCALE GENOMIC DNA]</scope>
    <source>
        <strain evidence="3">CaD3</strain>
    </source>
</reference>
<keyword evidence="3" id="KW-0224">Dipeptidase</keyword>
<dbReference type="SUPFAM" id="SSF55920">
    <property type="entry name" value="Creatinase/aminopeptidase"/>
    <property type="match status" value="1"/>
</dbReference>
<dbReference type="EMBL" id="CP000108">
    <property type="protein sequence ID" value="ABB28991.1"/>
    <property type="molecule type" value="Genomic_DNA"/>
</dbReference>
<dbReference type="SUPFAM" id="SSF53092">
    <property type="entry name" value="Creatinase/prolidase N-terminal domain"/>
    <property type="match status" value="1"/>
</dbReference>
<protein>
    <submittedName>
        <fullName evidence="3">Aminopeptidase P</fullName>
        <ecNumber evidence="3">3.4.13.9</ecNumber>
    </submittedName>
</protein>
<evidence type="ECO:0000313" key="3">
    <source>
        <dbReference type="EMBL" id="ABB28991.1"/>
    </source>
</evidence>
<keyword evidence="3" id="KW-0031">Aminopeptidase</keyword>
<dbReference type="GO" id="GO:0004177">
    <property type="term" value="F:aminopeptidase activity"/>
    <property type="evidence" value="ECO:0007669"/>
    <property type="project" value="UniProtKB-KW"/>
</dbReference>
<dbReference type="STRING" id="340177.Cag_1740"/>
<dbReference type="PANTHER" id="PTHR46112:SF3">
    <property type="entry name" value="AMINOPEPTIDASE YPDF"/>
    <property type="match status" value="1"/>
</dbReference>
<dbReference type="eggNOG" id="COG0006">
    <property type="taxonomic scope" value="Bacteria"/>
</dbReference>
<keyword evidence="3" id="KW-0378">Hydrolase</keyword>
<dbReference type="EC" id="3.4.13.9" evidence="3"/>
<dbReference type="OrthoDB" id="9806388at2"/>
<dbReference type="PANTHER" id="PTHR46112">
    <property type="entry name" value="AMINOPEPTIDASE"/>
    <property type="match status" value="1"/>
</dbReference>
<evidence type="ECO:0000259" key="1">
    <source>
        <dbReference type="Pfam" id="PF00557"/>
    </source>
</evidence>
<dbReference type="Pfam" id="PF01321">
    <property type="entry name" value="Creatinase_N"/>
    <property type="match status" value="1"/>
</dbReference>
<proteinExistence type="predicted"/>
<organism evidence="3">
    <name type="scientific">Chlorobium chlorochromatii (strain CaD3)</name>
    <dbReference type="NCBI Taxonomy" id="340177"/>
    <lineage>
        <taxon>Bacteria</taxon>
        <taxon>Pseudomonadati</taxon>
        <taxon>Chlorobiota</taxon>
        <taxon>Chlorobiia</taxon>
        <taxon>Chlorobiales</taxon>
        <taxon>Chlorobiaceae</taxon>
        <taxon>Chlorobium/Pelodictyon group</taxon>
        <taxon>Chlorobium</taxon>
    </lineage>
</organism>
<dbReference type="Pfam" id="PF00557">
    <property type="entry name" value="Peptidase_M24"/>
    <property type="match status" value="1"/>
</dbReference>
<feature type="domain" description="Creatinase N-terminal" evidence="2">
    <location>
        <begin position="17"/>
        <end position="140"/>
    </location>
</feature>
<dbReference type="InterPro" id="IPR000994">
    <property type="entry name" value="Pept_M24"/>
</dbReference>
<name>Q3APT4_CHLCH</name>
<dbReference type="Gene3D" id="3.40.350.10">
    <property type="entry name" value="Creatinase/prolidase N-terminal domain"/>
    <property type="match status" value="1"/>
</dbReference>
<dbReference type="InterPro" id="IPR000587">
    <property type="entry name" value="Creatinase_N"/>
</dbReference>
<dbReference type="KEGG" id="cch:Cag_1740"/>
<evidence type="ECO:0000259" key="2">
    <source>
        <dbReference type="Pfam" id="PF01321"/>
    </source>
</evidence>
<gene>
    <name evidence="3" type="ordered locus">Cag_1740</name>
</gene>